<organism evidence="1">
    <name type="scientific">Lepeophtheirus salmonis</name>
    <name type="common">Salmon louse</name>
    <name type="synonym">Caligus salmonis</name>
    <dbReference type="NCBI Taxonomy" id="72036"/>
    <lineage>
        <taxon>Eukaryota</taxon>
        <taxon>Metazoa</taxon>
        <taxon>Ecdysozoa</taxon>
        <taxon>Arthropoda</taxon>
        <taxon>Crustacea</taxon>
        <taxon>Multicrustacea</taxon>
        <taxon>Hexanauplia</taxon>
        <taxon>Copepoda</taxon>
        <taxon>Siphonostomatoida</taxon>
        <taxon>Caligidae</taxon>
        <taxon>Lepeophtheirus</taxon>
    </lineage>
</organism>
<accession>A0A0K2VHV8</accession>
<sequence>VCLNLNYLPYKYEKFLGHSHHEQKSTRNIFISLCFVLCIKHNFQLIL</sequence>
<feature type="non-terminal residue" evidence="1">
    <location>
        <position position="1"/>
    </location>
</feature>
<reference evidence="1" key="1">
    <citation type="submission" date="2014-05" db="EMBL/GenBank/DDBJ databases">
        <authorList>
            <person name="Chronopoulou M."/>
        </authorList>
    </citation>
    <scope>NUCLEOTIDE SEQUENCE</scope>
    <source>
        <tissue evidence="1">Whole organism</tissue>
    </source>
</reference>
<evidence type="ECO:0000313" key="1">
    <source>
        <dbReference type="EMBL" id="CDW49925.1"/>
    </source>
</evidence>
<name>A0A0K2VHV8_LEPSM</name>
<proteinExistence type="predicted"/>
<dbReference type="AlphaFoldDB" id="A0A0K2VHV8"/>
<dbReference type="EMBL" id="HACA01032564">
    <property type="protein sequence ID" value="CDW49925.1"/>
    <property type="molecule type" value="Transcribed_RNA"/>
</dbReference>
<protein>
    <submittedName>
        <fullName evidence="1">Uncharacterized protein</fullName>
    </submittedName>
</protein>